<keyword evidence="3" id="KW-0812">Transmembrane</keyword>
<name>A0A0T5ZX33_UNCKA</name>
<keyword evidence="3" id="KW-1133">Transmembrane helix</keyword>
<accession>A0A0T5ZX33</accession>
<proteinExistence type="predicted"/>
<dbReference type="SUPFAM" id="SSF51445">
    <property type="entry name" value="(Trans)glycosidases"/>
    <property type="match status" value="1"/>
</dbReference>
<evidence type="ECO:0000256" key="2">
    <source>
        <dbReference type="ARBA" id="ARBA00023295"/>
    </source>
</evidence>
<keyword evidence="2" id="KW-0326">Glycosidase</keyword>
<sequence length="344" mass="40002">MDKKRFYLKILSRIILGLLGVFAILVLIAYLIFGRGGEAPKIIWGTSFDAAYAESLGLDWKKTYLSLLDEVGVDRLRLVAFWNTVEPQRDRFDFSALDFQMSEARKRGISVILAIGRRLPRWPECHIPDWAASFSEKEQQEEVTGLITAVVKRYRDSPSLEFWQVENEPFVGFFGECPRLNRSFLEREIAGVVVLDPAHPVLLTDSGEISSWLGVSGVSENLGISMYRMIYDESLTKLYISYRLFFPQWYYRIKANFYQKIGRLKTVFVSELQAEPWGTKPLIEMSKEEQYVSFSPDQFRSNIAFARSTGFDRFYLWGAEWWFYAREKLGVPDFVDEAKSLWLR</sequence>
<dbReference type="GO" id="GO:0005975">
    <property type="term" value="P:carbohydrate metabolic process"/>
    <property type="evidence" value="ECO:0007669"/>
    <property type="project" value="InterPro"/>
</dbReference>
<dbReference type="InterPro" id="IPR017853">
    <property type="entry name" value="GH"/>
</dbReference>
<evidence type="ECO:0000256" key="1">
    <source>
        <dbReference type="ARBA" id="ARBA00022801"/>
    </source>
</evidence>
<dbReference type="AlphaFoldDB" id="A0A0T5ZX33"/>
<feature type="transmembrane region" description="Helical" evidence="3">
    <location>
        <begin position="12"/>
        <end position="33"/>
    </location>
</feature>
<evidence type="ECO:0000259" key="4">
    <source>
        <dbReference type="Pfam" id="PF02449"/>
    </source>
</evidence>
<protein>
    <recommendedName>
        <fullName evidence="4">Glycoside hydrolase family 42 N-terminal domain-containing protein</fullName>
    </recommendedName>
</protein>
<reference evidence="5 6" key="1">
    <citation type="submission" date="2015-05" db="EMBL/GenBank/DDBJ databases">
        <title>Critical biogeochemical functions in the subsurface are associated with bacteria from new phyla and little studied lineages.</title>
        <authorList>
            <person name="Hug L.A."/>
            <person name="Thomas B.C."/>
            <person name="Sharon I."/>
            <person name="Brown C.T."/>
            <person name="Sharma R."/>
            <person name="Hettich R.L."/>
            <person name="Wilkins M.J."/>
            <person name="Williams K.H."/>
            <person name="Singh A."/>
            <person name="Banfield J.F."/>
        </authorList>
    </citation>
    <scope>NUCLEOTIDE SEQUENCE [LARGE SCALE GENOMIC DNA]</scope>
    <source>
        <strain evidence="5">CSP1-7</strain>
    </source>
</reference>
<dbReference type="InterPro" id="IPR013529">
    <property type="entry name" value="Glyco_hydro_42_N"/>
</dbReference>
<dbReference type="Pfam" id="PF02449">
    <property type="entry name" value="Glyco_hydro_42"/>
    <property type="match status" value="1"/>
</dbReference>
<evidence type="ECO:0000313" key="5">
    <source>
        <dbReference type="EMBL" id="KRT67363.1"/>
    </source>
</evidence>
<keyword evidence="3" id="KW-0472">Membrane</keyword>
<evidence type="ECO:0000313" key="6">
    <source>
        <dbReference type="Proteomes" id="UP000051297"/>
    </source>
</evidence>
<feature type="domain" description="Glycoside hydrolase family 42 N-terminal" evidence="4">
    <location>
        <begin position="64"/>
        <end position="171"/>
    </location>
</feature>
<comment type="caution">
    <text evidence="5">The sequence shown here is derived from an EMBL/GenBank/DDBJ whole genome shotgun (WGS) entry which is preliminary data.</text>
</comment>
<dbReference type="Gene3D" id="3.20.20.80">
    <property type="entry name" value="Glycosidases"/>
    <property type="match status" value="1"/>
</dbReference>
<dbReference type="Proteomes" id="UP000051297">
    <property type="component" value="Unassembled WGS sequence"/>
</dbReference>
<evidence type="ECO:0000256" key="3">
    <source>
        <dbReference type="SAM" id="Phobius"/>
    </source>
</evidence>
<gene>
    <name evidence="5" type="ORF">XU08_C0003G0035</name>
</gene>
<dbReference type="GO" id="GO:0004565">
    <property type="term" value="F:beta-galactosidase activity"/>
    <property type="evidence" value="ECO:0007669"/>
    <property type="project" value="InterPro"/>
</dbReference>
<keyword evidence="1" id="KW-0378">Hydrolase</keyword>
<dbReference type="STRING" id="1576480.XU08_C0003G0035"/>
<dbReference type="EMBL" id="LDXK01000003">
    <property type="protein sequence ID" value="KRT67363.1"/>
    <property type="molecule type" value="Genomic_DNA"/>
</dbReference>
<dbReference type="GO" id="GO:0009341">
    <property type="term" value="C:beta-galactosidase complex"/>
    <property type="evidence" value="ECO:0007669"/>
    <property type="project" value="InterPro"/>
</dbReference>
<organism evidence="5 6">
    <name type="scientific">candidate division WWE3 bacterium CSP1-7</name>
    <dbReference type="NCBI Taxonomy" id="1576480"/>
    <lineage>
        <taxon>Bacteria</taxon>
        <taxon>Katanobacteria</taxon>
    </lineage>
</organism>